<dbReference type="SUPFAM" id="SSF54909">
    <property type="entry name" value="Dimeric alpha+beta barrel"/>
    <property type="match status" value="1"/>
</dbReference>
<name>A0A9W6K8P3_9PSED</name>
<evidence type="ECO:0000313" key="3">
    <source>
        <dbReference type="Proteomes" id="UP001143328"/>
    </source>
</evidence>
<dbReference type="InterPro" id="IPR007138">
    <property type="entry name" value="ABM_dom"/>
</dbReference>
<reference evidence="2" key="2">
    <citation type="submission" date="2023-01" db="EMBL/GenBank/DDBJ databases">
        <authorList>
            <person name="Sun Q."/>
            <person name="Evtushenko L."/>
        </authorList>
    </citation>
    <scope>NUCLEOTIDE SEQUENCE</scope>
    <source>
        <strain evidence="2">VKM B-2935</strain>
    </source>
</reference>
<gene>
    <name evidence="2" type="ORF">GCM10017655_20650</name>
</gene>
<feature type="domain" description="ABM" evidence="1">
    <location>
        <begin position="21"/>
        <end position="71"/>
    </location>
</feature>
<dbReference type="InterPro" id="IPR011008">
    <property type="entry name" value="Dimeric_a/b-barrel"/>
</dbReference>
<evidence type="ECO:0000259" key="1">
    <source>
        <dbReference type="Pfam" id="PF03992"/>
    </source>
</evidence>
<comment type="caution">
    <text evidence="2">The sequence shown here is derived from an EMBL/GenBank/DDBJ whole genome shotgun (WGS) entry which is preliminary data.</text>
</comment>
<keyword evidence="3" id="KW-1185">Reference proteome</keyword>
<reference evidence="2" key="1">
    <citation type="journal article" date="2014" name="Int. J. Syst. Evol. Microbiol.">
        <title>Complete genome sequence of Corynebacterium casei LMG S-19264T (=DSM 44701T), isolated from a smear-ripened cheese.</title>
        <authorList>
            <consortium name="US DOE Joint Genome Institute (JGI-PGF)"/>
            <person name="Walter F."/>
            <person name="Albersmeier A."/>
            <person name="Kalinowski J."/>
            <person name="Ruckert C."/>
        </authorList>
    </citation>
    <scope>NUCLEOTIDE SEQUENCE</scope>
    <source>
        <strain evidence="2">VKM B-2935</strain>
    </source>
</reference>
<dbReference type="Gene3D" id="3.30.70.100">
    <property type="match status" value="1"/>
</dbReference>
<proteinExistence type="predicted"/>
<dbReference type="AlphaFoldDB" id="A0A9W6K8P3"/>
<evidence type="ECO:0000313" key="2">
    <source>
        <dbReference type="EMBL" id="GLK89003.1"/>
    </source>
</evidence>
<dbReference type="Proteomes" id="UP001143328">
    <property type="component" value="Unassembled WGS sequence"/>
</dbReference>
<dbReference type="EMBL" id="BSFN01000004">
    <property type="protein sequence ID" value="GLK89003.1"/>
    <property type="molecule type" value="Genomic_DNA"/>
</dbReference>
<dbReference type="RefSeq" id="WP_271195201.1">
    <property type="nucleotide sequence ID" value="NZ_BSFN01000004.1"/>
</dbReference>
<accession>A0A9W6K8P3</accession>
<sequence>MSEQVSTLVFIKANDGPRVCTELENRLQQLVSQSLGEPGCLAYSLQRSLTDHHLWLLQGTWQSTDALNAYLCQPPLQMLGGLLSERLVVEMDLHTFSGAVAQVEAVTSSPYAQAFA</sequence>
<organism evidence="2 3">
    <name type="scientific">Pseudomonas turukhanskensis</name>
    <dbReference type="NCBI Taxonomy" id="1806536"/>
    <lineage>
        <taxon>Bacteria</taxon>
        <taxon>Pseudomonadati</taxon>
        <taxon>Pseudomonadota</taxon>
        <taxon>Gammaproteobacteria</taxon>
        <taxon>Pseudomonadales</taxon>
        <taxon>Pseudomonadaceae</taxon>
        <taxon>Pseudomonas</taxon>
    </lineage>
</organism>
<dbReference type="Pfam" id="PF03992">
    <property type="entry name" value="ABM"/>
    <property type="match status" value="1"/>
</dbReference>
<protein>
    <recommendedName>
        <fullName evidence="1">ABM domain-containing protein</fullName>
    </recommendedName>
</protein>